<keyword evidence="1" id="KW-0812">Transmembrane</keyword>
<sequence length="66" mass="7736">MQSFHFHFYIILFISIIIACAEQIWYATYRIVCSGPCCKALRFEKPDLTLGYMLSLLFGDRESNHL</sequence>
<protein>
    <submittedName>
        <fullName evidence="2">Uncharacterized protein</fullName>
    </submittedName>
</protein>
<feature type="transmembrane region" description="Helical" evidence="1">
    <location>
        <begin position="6"/>
        <end position="26"/>
    </location>
</feature>
<dbReference type="EMBL" id="CM031822">
    <property type="protein sequence ID" value="KAG6629020.1"/>
    <property type="molecule type" value="Genomic_DNA"/>
</dbReference>
<comment type="caution">
    <text evidence="2">The sequence shown here is derived from an EMBL/GenBank/DDBJ whole genome shotgun (WGS) entry which is preliminary data.</text>
</comment>
<evidence type="ECO:0000313" key="3">
    <source>
        <dbReference type="Proteomes" id="UP000811609"/>
    </source>
</evidence>
<gene>
    <name evidence="2" type="ORF">CIPAW_14G054300</name>
</gene>
<dbReference type="AlphaFoldDB" id="A0A8T1NJN6"/>
<proteinExistence type="predicted"/>
<keyword evidence="3" id="KW-1185">Reference proteome</keyword>
<keyword evidence="1" id="KW-1133">Transmembrane helix</keyword>
<evidence type="ECO:0000313" key="2">
    <source>
        <dbReference type="EMBL" id="KAG6629020.1"/>
    </source>
</evidence>
<organism evidence="2 3">
    <name type="scientific">Carya illinoinensis</name>
    <name type="common">Pecan</name>
    <dbReference type="NCBI Taxonomy" id="32201"/>
    <lineage>
        <taxon>Eukaryota</taxon>
        <taxon>Viridiplantae</taxon>
        <taxon>Streptophyta</taxon>
        <taxon>Embryophyta</taxon>
        <taxon>Tracheophyta</taxon>
        <taxon>Spermatophyta</taxon>
        <taxon>Magnoliopsida</taxon>
        <taxon>eudicotyledons</taxon>
        <taxon>Gunneridae</taxon>
        <taxon>Pentapetalae</taxon>
        <taxon>rosids</taxon>
        <taxon>fabids</taxon>
        <taxon>Fagales</taxon>
        <taxon>Juglandaceae</taxon>
        <taxon>Carya</taxon>
    </lineage>
</organism>
<name>A0A8T1NJN6_CARIL</name>
<reference evidence="2" key="1">
    <citation type="submission" date="2020-12" db="EMBL/GenBank/DDBJ databases">
        <title>WGS assembly of Carya illinoinensis cv. Pawnee.</title>
        <authorList>
            <person name="Platts A."/>
            <person name="Shu S."/>
            <person name="Wright S."/>
            <person name="Barry K."/>
            <person name="Edger P."/>
            <person name="Pires J.C."/>
            <person name="Schmutz J."/>
        </authorList>
    </citation>
    <scope>NUCLEOTIDE SEQUENCE</scope>
    <source>
        <tissue evidence="2">Leaf</tissue>
    </source>
</reference>
<accession>A0A8T1NJN6</accession>
<evidence type="ECO:0000256" key="1">
    <source>
        <dbReference type="SAM" id="Phobius"/>
    </source>
</evidence>
<keyword evidence="1" id="KW-0472">Membrane</keyword>
<dbReference type="Proteomes" id="UP000811609">
    <property type="component" value="Chromosome 14"/>
</dbReference>